<feature type="domain" description="Class II aldolase/adducin N-terminal" evidence="6">
    <location>
        <begin position="11"/>
        <end position="185"/>
    </location>
</feature>
<keyword evidence="5" id="KW-0119">Carbohydrate metabolism</keyword>
<dbReference type="PANTHER" id="PTHR22789:SF0">
    <property type="entry name" value="3-OXO-TETRONATE 4-PHOSPHATE DECARBOXYLASE-RELATED"/>
    <property type="match status" value="1"/>
</dbReference>
<keyword evidence="5" id="KW-0294">Fucose metabolism</keyword>
<evidence type="ECO:0000256" key="1">
    <source>
        <dbReference type="ARBA" id="ARBA00004921"/>
    </source>
</evidence>
<evidence type="ECO:0000313" key="7">
    <source>
        <dbReference type="EMBL" id="SDR80752.1"/>
    </source>
</evidence>
<comment type="pathway">
    <text evidence="1">Carbohydrate degradation.</text>
</comment>
<dbReference type="Gene3D" id="3.40.225.10">
    <property type="entry name" value="Class II aldolase/adducin N-terminal domain"/>
    <property type="match status" value="1"/>
</dbReference>
<dbReference type="GO" id="GO:0006004">
    <property type="term" value="P:fucose metabolic process"/>
    <property type="evidence" value="ECO:0007669"/>
    <property type="project" value="UniProtKB-KW"/>
</dbReference>
<name>A0A1H1M2M1_9BRAD</name>
<keyword evidence="8" id="KW-1185">Reference proteome</keyword>
<evidence type="ECO:0000313" key="8">
    <source>
        <dbReference type="Proteomes" id="UP000243904"/>
    </source>
</evidence>
<dbReference type="GO" id="GO:0005829">
    <property type="term" value="C:cytosol"/>
    <property type="evidence" value="ECO:0007669"/>
    <property type="project" value="TreeGrafter"/>
</dbReference>
<dbReference type="GO" id="GO:0046914">
    <property type="term" value="F:transition metal ion binding"/>
    <property type="evidence" value="ECO:0007669"/>
    <property type="project" value="UniProtKB-ARBA"/>
</dbReference>
<keyword evidence="3" id="KW-0054">Arabinose catabolism</keyword>
<reference evidence="8" key="1">
    <citation type="submission" date="2016-10" db="EMBL/GenBank/DDBJ databases">
        <authorList>
            <person name="Varghese N."/>
            <person name="Submissions S."/>
        </authorList>
    </citation>
    <scope>NUCLEOTIDE SEQUENCE [LARGE SCALE GENOMIC DNA]</scope>
    <source>
        <strain evidence="8">GAS369</strain>
    </source>
</reference>
<dbReference type="InterPro" id="IPR050197">
    <property type="entry name" value="Aldolase_class_II_sugar_metab"/>
</dbReference>
<keyword evidence="4" id="KW-0456">Lyase</keyword>
<evidence type="ECO:0000256" key="4">
    <source>
        <dbReference type="ARBA" id="ARBA00023239"/>
    </source>
</evidence>
<dbReference type="SUPFAM" id="SSF53639">
    <property type="entry name" value="AraD/HMP-PK domain-like"/>
    <property type="match status" value="1"/>
</dbReference>
<dbReference type="AlphaFoldDB" id="A0A1H1M2M1"/>
<dbReference type="InterPro" id="IPR001303">
    <property type="entry name" value="Aldolase_II/adducin_N"/>
</dbReference>
<accession>A0A1H1M2M1</accession>
<sequence length="216" mass="23494">MPIMNDHDKRQSIIDACLRMNQLGINQGTSGNISLRHDEGMLITPTSVPYEAMQPEQIVYMGLDGSLAPDARPSSEWRFHLDILKARPEVNAVVHAHPPYATILAIMGLEIPPVHYMIACAGGDTIRCAPYATYGTQELSQYAVKALEDRLACLLAHHGMIAVGPSLSKAMWLAVEVETLARQYHGCLQIGTPPLLSKAEIKNVLGRIAGYGPAAE</sequence>
<evidence type="ECO:0000256" key="5">
    <source>
        <dbReference type="ARBA" id="ARBA00023253"/>
    </source>
</evidence>
<dbReference type="EMBL" id="LT629750">
    <property type="protein sequence ID" value="SDR80752.1"/>
    <property type="molecule type" value="Genomic_DNA"/>
</dbReference>
<evidence type="ECO:0000256" key="3">
    <source>
        <dbReference type="ARBA" id="ARBA00022935"/>
    </source>
</evidence>
<dbReference type="Proteomes" id="UP000243904">
    <property type="component" value="Chromosome I"/>
</dbReference>
<protein>
    <submittedName>
        <fullName evidence="7">L-fuculose-phosphate aldolase</fullName>
    </submittedName>
</protein>
<dbReference type="Pfam" id="PF00596">
    <property type="entry name" value="Aldolase_II"/>
    <property type="match status" value="1"/>
</dbReference>
<dbReference type="GO" id="GO:0016832">
    <property type="term" value="F:aldehyde-lyase activity"/>
    <property type="evidence" value="ECO:0007669"/>
    <property type="project" value="TreeGrafter"/>
</dbReference>
<evidence type="ECO:0000259" key="6">
    <source>
        <dbReference type="SMART" id="SM01007"/>
    </source>
</evidence>
<gene>
    <name evidence="7" type="ORF">SAMN05444158_0058</name>
</gene>
<dbReference type="InterPro" id="IPR036409">
    <property type="entry name" value="Aldolase_II/adducin_N_sf"/>
</dbReference>
<keyword evidence="2" id="KW-0479">Metal-binding</keyword>
<dbReference type="PANTHER" id="PTHR22789">
    <property type="entry name" value="FUCULOSE PHOSPHATE ALDOLASE"/>
    <property type="match status" value="1"/>
</dbReference>
<organism evidence="7 8">
    <name type="scientific">Bradyrhizobium canariense</name>
    <dbReference type="NCBI Taxonomy" id="255045"/>
    <lineage>
        <taxon>Bacteria</taxon>
        <taxon>Pseudomonadati</taxon>
        <taxon>Pseudomonadota</taxon>
        <taxon>Alphaproteobacteria</taxon>
        <taxon>Hyphomicrobiales</taxon>
        <taxon>Nitrobacteraceae</taxon>
        <taxon>Bradyrhizobium</taxon>
    </lineage>
</organism>
<proteinExistence type="predicted"/>
<dbReference type="SMART" id="SM01007">
    <property type="entry name" value="Aldolase_II"/>
    <property type="match status" value="1"/>
</dbReference>
<dbReference type="GO" id="GO:0019568">
    <property type="term" value="P:arabinose catabolic process"/>
    <property type="evidence" value="ECO:0007669"/>
    <property type="project" value="UniProtKB-KW"/>
</dbReference>
<dbReference type="FunFam" id="3.40.225.10:FF:000005">
    <property type="entry name" value="L-fuculose phosphate aldolase"/>
    <property type="match status" value="1"/>
</dbReference>
<evidence type="ECO:0000256" key="2">
    <source>
        <dbReference type="ARBA" id="ARBA00022723"/>
    </source>
</evidence>